<evidence type="ECO:0000256" key="2">
    <source>
        <dbReference type="ARBA" id="ARBA00022573"/>
    </source>
</evidence>
<dbReference type="EMBL" id="FMHW01000002">
    <property type="protein sequence ID" value="SCL25859.1"/>
    <property type="molecule type" value="Genomic_DNA"/>
</dbReference>
<dbReference type="SUPFAM" id="SSF53790">
    <property type="entry name" value="Tetrapyrrole methylase"/>
    <property type="match status" value="1"/>
</dbReference>
<dbReference type="CDD" id="cd02440">
    <property type="entry name" value="AdoMet_MTases"/>
    <property type="match status" value="1"/>
</dbReference>
<dbReference type="GO" id="GO:0008276">
    <property type="term" value="F:protein methyltransferase activity"/>
    <property type="evidence" value="ECO:0007669"/>
    <property type="project" value="InterPro"/>
</dbReference>
<evidence type="ECO:0000259" key="6">
    <source>
        <dbReference type="Pfam" id="PF00590"/>
    </source>
</evidence>
<accession>A0A1C6S8S8</accession>
<dbReference type="STRING" id="145854.GA0074692_2040"/>
<dbReference type="InterPro" id="IPR014777">
    <property type="entry name" value="4pyrrole_Mease_sub1"/>
</dbReference>
<dbReference type="Proteomes" id="UP000198959">
    <property type="component" value="Unassembled WGS sequence"/>
</dbReference>
<dbReference type="PIRSF" id="PIRSF036428">
    <property type="entry name" value="CobL"/>
    <property type="match status" value="1"/>
</dbReference>
<dbReference type="InterPro" id="IPR029063">
    <property type="entry name" value="SAM-dependent_MTases_sf"/>
</dbReference>
<dbReference type="Pfam" id="PF00590">
    <property type="entry name" value="TP_methylase"/>
    <property type="match status" value="1"/>
</dbReference>
<dbReference type="InterPro" id="IPR035996">
    <property type="entry name" value="4pyrrol_Methylase_sf"/>
</dbReference>
<reference evidence="8" key="1">
    <citation type="submission" date="2016-06" db="EMBL/GenBank/DDBJ databases">
        <authorList>
            <person name="Varghese N."/>
            <person name="Submissions Spin"/>
        </authorList>
    </citation>
    <scope>NUCLEOTIDE SEQUENCE [LARGE SCALE GENOMIC DNA]</scope>
    <source>
        <strain evidence="8">DSM 43817</strain>
    </source>
</reference>
<dbReference type="AlphaFoldDB" id="A0A1C6S8S8"/>
<sequence>MSLSTPADLVTVAGVGADGWTGLSPAVRQAVTDAQVVIGGRRHLDLLPESVGAERVPWPTPLLPALPGLLAAHAGRRICVLASGDPMWFGIGTHLVGLLGPDRVHVLPHPSSISLACARLGWPVERVTVHSAVARDLDRVRRDLTPGRRLLVLSTDAQTPAALARLLTDTGYGPSELTVLAALGADREQRTTGTARGWTATPGDPLNVVAVRVVAADGTRTLSTVPGLPDDAYDHDGALTKREGRALALSRLAPTGGELLWDVGAGCGSIGVEWLRADPTGQAIAVESRPERAARIATNARALGVPQLRIVEGRAPEALADLPTPDAVFVGGGLSAPGLFDAVWTALRPGGRLVAHAVTLEGERELGERAARLGGDLTRLAVERAEPLGGFTGWKPARPLVQWAVVRP</sequence>
<dbReference type="PANTHER" id="PTHR43182">
    <property type="entry name" value="COBALT-PRECORRIN-6B C(15)-METHYLTRANSFERASE (DECARBOXYLATING)"/>
    <property type="match status" value="1"/>
</dbReference>
<comment type="pathway">
    <text evidence="1">Cofactor biosynthesis; adenosylcobalamin biosynthesis.</text>
</comment>
<protein>
    <submittedName>
        <fullName evidence="7">Precorrin-6Y C5,15-methyltransferase (Decarboxylating)</fullName>
    </submittedName>
</protein>
<organism evidence="7 8">
    <name type="scientific">Micromonospora pallida</name>
    <dbReference type="NCBI Taxonomy" id="145854"/>
    <lineage>
        <taxon>Bacteria</taxon>
        <taxon>Bacillati</taxon>
        <taxon>Actinomycetota</taxon>
        <taxon>Actinomycetes</taxon>
        <taxon>Micromonosporales</taxon>
        <taxon>Micromonosporaceae</taxon>
        <taxon>Micromonospora</taxon>
    </lineage>
</organism>
<keyword evidence="8" id="KW-1185">Reference proteome</keyword>
<dbReference type="GO" id="GO:0032259">
    <property type="term" value="P:methylation"/>
    <property type="evidence" value="ECO:0007669"/>
    <property type="project" value="UniProtKB-KW"/>
</dbReference>
<evidence type="ECO:0000256" key="4">
    <source>
        <dbReference type="ARBA" id="ARBA00022679"/>
    </source>
</evidence>
<dbReference type="Gene3D" id="3.40.1010.10">
    <property type="entry name" value="Cobalt-precorrin-4 Transmethylase, Domain 1"/>
    <property type="match status" value="1"/>
</dbReference>
<gene>
    <name evidence="7" type="ORF">GA0074692_2040</name>
</gene>
<evidence type="ECO:0000313" key="8">
    <source>
        <dbReference type="Proteomes" id="UP000198959"/>
    </source>
</evidence>
<dbReference type="NCBIfam" id="TIGR02467">
    <property type="entry name" value="CbiE"/>
    <property type="match status" value="1"/>
</dbReference>
<dbReference type="InterPro" id="IPR014008">
    <property type="entry name" value="Cbl_synth_MTase_CbiT"/>
</dbReference>
<name>A0A1C6S8S8_9ACTN</name>
<dbReference type="Gene3D" id="3.40.50.150">
    <property type="entry name" value="Vaccinia Virus protein VP39"/>
    <property type="match status" value="1"/>
</dbReference>
<keyword evidence="3 7" id="KW-0489">Methyltransferase</keyword>
<dbReference type="SUPFAM" id="SSF53335">
    <property type="entry name" value="S-adenosyl-L-methionine-dependent methyltransferases"/>
    <property type="match status" value="1"/>
</dbReference>
<proteinExistence type="predicted"/>
<dbReference type="OrthoDB" id="9787825at2"/>
<dbReference type="PANTHER" id="PTHR43182:SF1">
    <property type="entry name" value="COBALT-PRECORRIN-7 C(5)-METHYLTRANSFERASE"/>
    <property type="match status" value="1"/>
</dbReference>
<dbReference type="RefSeq" id="WP_091642273.1">
    <property type="nucleotide sequence ID" value="NZ_FMHW01000002.1"/>
</dbReference>
<evidence type="ECO:0000313" key="7">
    <source>
        <dbReference type="EMBL" id="SCL25859.1"/>
    </source>
</evidence>
<keyword evidence="2" id="KW-0169">Cobalamin biosynthesis</keyword>
<dbReference type="InterPro" id="IPR050714">
    <property type="entry name" value="Cobalamin_biosynth_MTase"/>
</dbReference>
<evidence type="ECO:0000256" key="1">
    <source>
        <dbReference type="ARBA" id="ARBA00004953"/>
    </source>
</evidence>
<keyword evidence="4 7" id="KW-0808">Transferase</keyword>
<dbReference type="GO" id="GO:0009236">
    <property type="term" value="P:cobalamin biosynthetic process"/>
    <property type="evidence" value="ECO:0007669"/>
    <property type="project" value="UniProtKB-UniPathway"/>
</dbReference>
<evidence type="ECO:0000256" key="5">
    <source>
        <dbReference type="ARBA" id="ARBA00022691"/>
    </source>
</evidence>
<dbReference type="CDD" id="cd11644">
    <property type="entry name" value="Precorrin-6Y-MT"/>
    <property type="match status" value="1"/>
</dbReference>
<dbReference type="UniPathway" id="UPA00148"/>
<feature type="domain" description="Tetrapyrrole methylase" evidence="6">
    <location>
        <begin position="10"/>
        <end position="195"/>
    </location>
</feature>
<dbReference type="NCBIfam" id="TIGR02469">
    <property type="entry name" value="CbiT"/>
    <property type="match status" value="1"/>
</dbReference>
<evidence type="ECO:0000256" key="3">
    <source>
        <dbReference type="ARBA" id="ARBA00022603"/>
    </source>
</evidence>
<dbReference type="InterPro" id="IPR012818">
    <property type="entry name" value="CbiE"/>
</dbReference>
<dbReference type="InterPro" id="IPR006365">
    <property type="entry name" value="Cbl_synth_CobL"/>
</dbReference>
<keyword evidence="5" id="KW-0949">S-adenosyl-L-methionine</keyword>
<dbReference type="InterPro" id="IPR000878">
    <property type="entry name" value="4pyrrol_Mease"/>
</dbReference>